<reference evidence="2" key="1">
    <citation type="journal article" date="2012" name="Science">
        <title>The Paleozoic origin of enzymatic lignin decomposition reconstructed from 31 fungal genomes.</title>
        <authorList>
            <person name="Floudas D."/>
            <person name="Binder M."/>
            <person name="Riley R."/>
            <person name="Barry K."/>
            <person name="Blanchette R.A."/>
            <person name="Henrissat B."/>
            <person name="Martinez A.T."/>
            <person name="Otillar R."/>
            <person name="Spatafora J.W."/>
            <person name="Yadav J.S."/>
            <person name="Aerts A."/>
            <person name="Benoit I."/>
            <person name="Boyd A."/>
            <person name="Carlson A."/>
            <person name="Copeland A."/>
            <person name="Coutinho P.M."/>
            <person name="de Vries R.P."/>
            <person name="Ferreira P."/>
            <person name="Findley K."/>
            <person name="Foster B."/>
            <person name="Gaskell J."/>
            <person name="Glotzer D."/>
            <person name="Gorecki P."/>
            <person name="Heitman J."/>
            <person name="Hesse C."/>
            <person name="Hori C."/>
            <person name="Igarashi K."/>
            <person name="Jurgens J.A."/>
            <person name="Kallen N."/>
            <person name="Kersten P."/>
            <person name="Kohler A."/>
            <person name="Kuees U."/>
            <person name="Kumar T.K.A."/>
            <person name="Kuo A."/>
            <person name="LaButti K."/>
            <person name="Larrondo L.F."/>
            <person name="Lindquist E."/>
            <person name="Ling A."/>
            <person name="Lombard V."/>
            <person name="Lucas S."/>
            <person name="Lundell T."/>
            <person name="Martin R."/>
            <person name="McLaughlin D.J."/>
            <person name="Morgenstern I."/>
            <person name="Morin E."/>
            <person name="Murat C."/>
            <person name="Nagy L.G."/>
            <person name="Nolan M."/>
            <person name="Ohm R.A."/>
            <person name="Patyshakuliyeva A."/>
            <person name="Rokas A."/>
            <person name="Ruiz-Duenas F.J."/>
            <person name="Sabat G."/>
            <person name="Salamov A."/>
            <person name="Samejima M."/>
            <person name="Schmutz J."/>
            <person name="Slot J.C."/>
            <person name="St John F."/>
            <person name="Stenlid J."/>
            <person name="Sun H."/>
            <person name="Sun S."/>
            <person name="Syed K."/>
            <person name="Tsang A."/>
            <person name="Wiebenga A."/>
            <person name="Young D."/>
            <person name="Pisabarro A."/>
            <person name="Eastwood D.C."/>
            <person name="Martin F."/>
            <person name="Cullen D."/>
            <person name="Grigoriev I.V."/>
            <person name="Hibbett D.S."/>
        </authorList>
    </citation>
    <scope>NUCLEOTIDE SEQUENCE [LARGE SCALE GENOMIC DNA]</scope>
    <source>
        <strain evidence="2">RWD-64-598 SS2</strain>
    </source>
</reference>
<dbReference type="Proteomes" id="UP000053558">
    <property type="component" value="Unassembled WGS sequence"/>
</dbReference>
<keyword evidence="2" id="KW-1185">Reference proteome</keyword>
<name>A0A5M3M8K5_CONPW</name>
<gene>
    <name evidence="1" type="ORF">CONPUDRAFT_147177</name>
</gene>
<evidence type="ECO:0008006" key="3">
    <source>
        <dbReference type="Google" id="ProtNLM"/>
    </source>
</evidence>
<dbReference type="RefSeq" id="XP_007774296.1">
    <property type="nucleotide sequence ID" value="XM_007776106.1"/>
</dbReference>
<protein>
    <recommendedName>
        <fullName evidence="3">NACHT domain-containing protein</fullName>
    </recommendedName>
</protein>
<organism evidence="1 2">
    <name type="scientific">Coniophora puteana (strain RWD-64-598)</name>
    <name type="common">Brown rot fungus</name>
    <dbReference type="NCBI Taxonomy" id="741705"/>
    <lineage>
        <taxon>Eukaryota</taxon>
        <taxon>Fungi</taxon>
        <taxon>Dikarya</taxon>
        <taxon>Basidiomycota</taxon>
        <taxon>Agaricomycotina</taxon>
        <taxon>Agaricomycetes</taxon>
        <taxon>Agaricomycetidae</taxon>
        <taxon>Boletales</taxon>
        <taxon>Coniophorineae</taxon>
        <taxon>Coniophoraceae</taxon>
        <taxon>Coniophora</taxon>
    </lineage>
</organism>
<evidence type="ECO:0000313" key="1">
    <source>
        <dbReference type="EMBL" id="EIW75592.1"/>
    </source>
</evidence>
<dbReference type="AlphaFoldDB" id="A0A5M3M8K5"/>
<sequence length="1129" mass="127791">MVVRAIINDPTLLKNERSRYDQFVHLVLNPLKFLRRYWHETGKLMTMILDALDECEDSDQSPLAQVVEFIDRALLEEESDRKCATFFHIVVTSRPYQNIQNVMNDMRSLLPFDIGDFDAKEDIFLPHPWPPEQEFQLLAETVSRRFIVAATVMRLLNRKPGPMLPSFLRALLQIRSLRDIDELYRHVIASSEHADRAASLIRTILSLSQPLSVTDISRLSGYDVRPILDSAAAVVWIPPIGSKEPVATYHTSLRDFFWDSTRSKDFYVHPPISHCRIASSCICIMMQTLTKDICGIDDPALLHSDIPEFSNRRDATITPAIAYAVTHWIGHVCEASPDPELRHQLLQFLHSHLIYWIEAASLIEALPVCISLPKVVSIVNSWYSASEKDSVTSLLHDAYRLVLEFYEPIQQSALHVYHTALSLCPLNTKLRDIYREDLDRANLIAEEGLGQHWSAVLRTIDFNDKRLVCVSHNGRFAAVEAPSDQAEMGKCIEAWDITTNVIVGSQQVPYQGTSHCLFSRDSSCLVYYGSSKPTQATEDPMYSCVQLWILSRRVVIPIQVSCANAFAISSDGRRLAWLSKQDHSLTVMQRHDRPSGSETDLLTRIPLTNAELSDNPHLMLSFSCLNTWILACYAGRAMVWDTVDGRIILDKTSTPSDWFVISSDERYLIRLRNFPDDSSTSIYQLRFFPLRQSYRFTLYGSLTGYTQSWPPSRSKPQHLSGGSVMKIGDVFYMPHLVRLGRILLHSVLTVESTEFLPKILSDTRLDLIDPSLTIFIPSQNGAQAVYVNDHLPSVIAFSERGDLWAQQARNHTTVIYQVDPHKRRLEIPHGSSVAYSVFSPNSVYFADFEDGFGVLNVWVLETKKNLKLFSVLWAAAVTETIASEMQDFVNIRFTPHDDKLVCIYFQGSYRGSIEVLCVDINRKVLHRNAVSFLDNLPFGLPSDSLASVLMNGEDNLFCVSPVRNAKYEDQQDTVVIRWDWKKLPYTEDYSTPRTICRSYRASCKLASSLASTPLMRLTRLSPKFDKAIIQALPLDVDGHGISLVLERTSEATKSRVQDVLMPKSTYFSCSSTFEPARQGSNRPHEGWPSILESKDEDVTLAGFGLIRTGPLGTIYDTTRVDSSPIQAKA</sequence>
<dbReference type="GeneID" id="19202288"/>
<dbReference type="KEGG" id="cput:CONPUDRAFT_147177"/>
<dbReference type="OrthoDB" id="3266532at2759"/>
<dbReference type="SUPFAM" id="SSF69322">
    <property type="entry name" value="Tricorn protease domain 2"/>
    <property type="match status" value="1"/>
</dbReference>
<evidence type="ECO:0000313" key="2">
    <source>
        <dbReference type="Proteomes" id="UP000053558"/>
    </source>
</evidence>
<dbReference type="EMBL" id="JH711588">
    <property type="protein sequence ID" value="EIW75592.1"/>
    <property type="molecule type" value="Genomic_DNA"/>
</dbReference>
<comment type="caution">
    <text evidence="1">The sequence shown here is derived from an EMBL/GenBank/DDBJ whole genome shotgun (WGS) entry which is preliminary data.</text>
</comment>
<accession>A0A5M3M8K5</accession>
<proteinExistence type="predicted"/>